<protein>
    <submittedName>
        <fullName evidence="1">Uncharacterized protein</fullName>
    </submittedName>
</protein>
<comment type="caution">
    <text evidence="1">The sequence shown here is derived from an EMBL/GenBank/DDBJ whole genome shotgun (WGS) entry which is preliminary data.</text>
</comment>
<dbReference type="AlphaFoldDB" id="A0AA87ZQY3"/>
<dbReference type="Proteomes" id="UP001187192">
    <property type="component" value="Unassembled WGS sequence"/>
</dbReference>
<accession>A0AA87ZQY3</accession>
<sequence length="96" mass="10924">MQLSHSPTRDSPPILDSLSLLFTSFSLRHRSATMVAKSPSSDKTNQPLKLATPLDCRCRYRRRRRHRHHKSTIAVASWVELNRSVISQLGILGDCK</sequence>
<reference evidence="1" key="1">
    <citation type="submission" date="2023-07" db="EMBL/GenBank/DDBJ databases">
        <title>draft genome sequence of fig (Ficus carica).</title>
        <authorList>
            <person name="Takahashi T."/>
            <person name="Nishimura K."/>
        </authorList>
    </citation>
    <scope>NUCLEOTIDE SEQUENCE</scope>
</reference>
<name>A0AA87ZQY3_FICCA</name>
<organism evidence="1 2">
    <name type="scientific">Ficus carica</name>
    <name type="common">Common fig</name>
    <dbReference type="NCBI Taxonomy" id="3494"/>
    <lineage>
        <taxon>Eukaryota</taxon>
        <taxon>Viridiplantae</taxon>
        <taxon>Streptophyta</taxon>
        <taxon>Embryophyta</taxon>
        <taxon>Tracheophyta</taxon>
        <taxon>Spermatophyta</taxon>
        <taxon>Magnoliopsida</taxon>
        <taxon>eudicotyledons</taxon>
        <taxon>Gunneridae</taxon>
        <taxon>Pentapetalae</taxon>
        <taxon>rosids</taxon>
        <taxon>fabids</taxon>
        <taxon>Rosales</taxon>
        <taxon>Moraceae</taxon>
        <taxon>Ficeae</taxon>
        <taxon>Ficus</taxon>
    </lineage>
</organism>
<evidence type="ECO:0000313" key="1">
    <source>
        <dbReference type="EMBL" id="GMN40758.1"/>
    </source>
</evidence>
<dbReference type="EMBL" id="BTGU01000011">
    <property type="protein sequence ID" value="GMN40758.1"/>
    <property type="molecule type" value="Genomic_DNA"/>
</dbReference>
<gene>
    <name evidence="1" type="ORF">TIFTF001_009994</name>
</gene>
<evidence type="ECO:0000313" key="2">
    <source>
        <dbReference type="Proteomes" id="UP001187192"/>
    </source>
</evidence>
<keyword evidence="2" id="KW-1185">Reference proteome</keyword>
<proteinExistence type="predicted"/>